<dbReference type="AlphaFoldDB" id="A0AA41Z050"/>
<accession>A0AA41Z050</accession>
<dbReference type="Proteomes" id="UP001165667">
    <property type="component" value="Unassembled WGS sequence"/>
</dbReference>
<feature type="chain" id="PRO_5041242034" description="Invasion associated locus B family protein" evidence="1">
    <location>
        <begin position="39"/>
        <end position="221"/>
    </location>
</feature>
<dbReference type="RefSeq" id="WP_282584389.1">
    <property type="nucleotide sequence ID" value="NZ_JAMOIM010000004.1"/>
</dbReference>
<sequence length="221" mass="22824">MKRMIKQFRLCRPGSTLTCALVVLAPLIATGATSSAFAQGQGAAALKKAAANSGHTVIKTASRRKAAATAPVSAKPTLVGTFGDWGVYVSQGPKSKVCYALGQPSARAPASMKKDAAYIFISNRPGEGVHNEVSIMTGVPLKEGAAGAKAEIGSTGYDLVAKGQNAFVKNAAEEGQFVGTLKRRGARLVVKLLSARSGTVTDTYSLSGVQQALDRVAKECP</sequence>
<dbReference type="EMBL" id="JAMOIM010000004">
    <property type="protein sequence ID" value="MCW6508035.1"/>
    <property type="molecule type" value="Genomic_DNA"/>
</dbReference>
<evidence type="ECO:0000256" key="1">
    <source>
        <dbReference type="SAM" id="SignalP"/>
    </source>
</evidence>
<reference evidence="2" key="1">
    <citation type="submission" date="2022-05" db="EMBL/GenBank/DDBJ databases">
        <authorList>
            <person name="Pankratov T."/>
        </authorList>
    </citation>
    <scope>NUCLEOTIDE SEQUENCE</scope>
    <source>
        <strain evidence="2">BP6-180914</strain>
    </source>
</reference>
<protein>
    <recommendedName>
        <fullName evidence="4">Invasion associated locus B family protein</fullName>
    </recommendedName>
</protein>
<comment type="caution">
    <text evidence="2">The sequence shown here is derived from an EMBL/GenBank/DDBJ whole genome shotgun (WGS) entry which is preliminary data.</text>
</comment>
<evidence type="ECO:0008006" key="4">
    <source>
        <dbReference type="Google" id="ProtNLM"/>
    </source>
</evidence>
<keyword evidence="3" id="KW-1185">Reference proteome</keyword>
<proteinExistence type="predicted"/>
<name>A0AA41Z050_9HYPH</name>
<feature type="signal peptide" evidence="1">
    <location>
        <begin position="1"/>
        <end position="38"/>
    </location>
</feature>
<gene>
    <name evidence="2" type="ORF">M8523_08375</name>
</gene>
<evidence type="ECO:0000313" key="2">
    <source>
        <dbReference type="EMBL" id="MCW6508035.1"/>
    </source>
</evidence>
<organism evidence="2 3">
    <name type="scientific">Lichenifustis flavocetrariae</name>
    <dbReference type="NCBI Taxonomy" id="2949735"/>
    <lineage>
        <taxon>Bacteria</taxon>
        <taxon>Pseudomonadati</taxon>
        <taxon>Pseudomonadota</taxon>
        <taxon>Alphaproteobacteria</taxon>
        <taxon>Hyphomicrobiales</taxon>
        <taxon>Lichenihabitantaceae</taxon>
        <taxon>Lichenifustis</taxon>
    </lineage>
</organism>
<keyword evidence="1" id="KW-0732">Signal</keyword>
<evidence type="ECO:0000313" key="3">
    <source>
        <dbReference type="Proteomes" id="UP001165667"/>
    </source>
</evidence>